<accession>A0ABX0ZYI5</accession>
<dbReference type="InterPro" id="IPR025238">
    <property type="entry name" value="DUF4184"/>
</dbReference>
<keyword evidence="1" id="KW-0812">Transmembrane</keyword>
<evidence type="ECO:0000256" key="1">
    <source>
        <dbReference type="SAM" id="Phobius"/>
    </source>
</evidence>
<proteinExistence type="predicted"/>
<gene>
    <name evidence="2" type="ORF">HCN08_28680</name>
</gene>
<evidence type="ECO:0000313" key="2">
    <source>
        <dbReference type="EMBL" id="NJP47349.1"/>
    </source>
</evidence>
<keyword evidence="3" id="KW-1185">Reference proteome</keyword>
<dbReference type="RefSeq" id="WP_167986191.1">
    <property type="nucleotide sequence ID" value="NZ_JAATEJ010000029.1"/>
</dbReference>
<organism evidence="2 3">
    <name type="scientific">Actinacidiphila epipremni</name>
    <dbReference type="NCBI Taxonomy" id="2053013"/>
    <lineage>
        <taxon>Bacteria</taxon>
        <taxon>Bacillati</taxon>
        <taxon>Actinomycetota</taxon>
        <taxon>Actinomycetes</taxon>
        <taxon>Kitasatosporales</taxon>
        <taxon>Streptomycetaceae</taxon>
        <taxon>Actinacidiphila</taxon>
    </lineage>
</organism>
<dbReference type="Proteomes" id="UP000734511">
    <property type="component" value="Unassembled WGS sequence"/>
</dbReference>
<sequence>MPFTLSHPAAVLPLLPAGRARGPLVASALVAGSLAPDVPFFTESLAHGTFGFGEFTHSPLGVPTADVAIAAVLVAGWHWLLREPLVALLPVRWAGAAEALTAPAGRGRGPADAAWFAVSAAAGAATHVVWDAFTHGGRWGVRLLPVLDRTVLGRPLFYDLQFGTSVLGLGAITWYAAGVLRRAAPPDAAPAPVRSRLRLAPRTKAAATVMVGAATAAGVVARLARWGPGPLRDATVLDLIPAVAFGGGAGAAVGLAGYAALARAAVARRGRAV</sequence>
<keyword evidence="1" id="KW-0472">Membrane</keyword>
<feature type="transmembrane region" description="Helical" evidence="1">
    <location>
        <begin position="205"/>
        <end position="224"/>
    </location>
</feature>
<evidence type="ECO:0000313" key="3">
    <source>
        <dbReference type="Proteomes" id="UP000734511"/>
    </source>
</evidence>
<comment type="caution">
    <text evidence="2">The sequence shown here is derived from an EMBL/GenBank/DDBJ whole genome shotgun (WGS) entry which is preliminary data.</text>
</comment>
<name>A0ABX0ZYI5_9ACTN</name>
<dbReference type="EMBL" id="JAATEJ010000029">
    <property type="protein sequence ID" value="NJP47349.1"/>
    <property type="molecule type" value="Genomic_DNA"/>
</dbReference>
<reference evidence="2 3" key="1">
    <citation type="submission" date="2020-03" db="EMBL/GenBank/DDBJ databases">
        <title>WGS of actinomycetes isolated from Thailand.</title>
        <authorList>
            <person name="Thawai C."/>
        </authorList>
    </citation>
    <scope>NUCLEOTIDE SEQUENCE [LARGE SCALE GENOMIC DNA]</scope>
    <source>
        <strain evidence="2 3">PRB2-1</strain>
    </source>
</reference>
<dbReference type="Pfam" id="PF13803">
    <property type="entry name" value="DUF4184"/>
    <property type="match status" value="1"/>
</dbReference>
<keyword evidence="1" id="KW-1133">Transmembrane helix</keyword>
<protein>
    <submittedName>
        <fullName evidence="2">DUF4184 family protein</fullName>
    </submittedName>
</protein>
<feature type="transmembrane region" description="Helical" evidence="1">
    <location>
        <begin position="239"/>
        <end position="261"/>
    </location>
</feature>